<accession>A0A3E2NV49</accession>
<sequence>MDFKTEPGTLSRKRELIQKREALEAQISVTVDPAAQALLRKDYREVINELDSFYDDIPEGQHNG</sequence>
<reference evidence="1 2" key="1">
    <citation type="submission" date="2018-08" db="EMBL/GenBank/DDBJ databases">
        <title>Mucilaginibacter terrae sp. nov., isolated from manganese diggings.</title>
        <authorList>
            <person name="Huang Y."/>
            <person name="Zhou Z."/>
        </authorList>
    </citation>
    <scope>NUCLEOTIDE SEQUENCE [LARGE SCALE GENOMIC DNA]</scope>
    <source>
        <strain evidence="1 2">ZH6</strain>
    </source>
</reference>
<gene>
    <name evidence="1" type="ORF">DYU05_04065</name>
</gene>
<evidence type="ECO:0000313" key="1">
    <source>
        <dbReference type="EMBL" id="RFZ84791.1"/>
    </source>
</evidence>
<organism evidence="1 2">
    <name type="scientific">Mucilaginibacter terrenus</name>
    <dbReference type="NCBI Taxonomy" id="2482727"/>
    <lineage>
        <taxon>Bacteria</taxon>
        <taxon>Pseudomonadati</taxon>
        <taxon>Bacteroidota</taxon>
        <taxon>Sphingobacteriia</taxon>
        <taxon>Sphingobacteriales</taxon>
        <taxon>Sphingobacteriaceae</taxon>
        <taxon>Mucilaginibacter</taxon>
    </lineage>
</organism>
<name>A0A3E2NV49_9SPHI</name>
<dbReference type="Proteomes" id="UP000260823">
    <property type="component" value="Unassembled WGS sequence"/>
</dbReference>
<protein>
    <submittedName>
        <fullName evidence="1">Uncharacterized protein</fullName>
    </submittedName>
</protein>
<comment type="caution">
    <text evidence="1">The sequence shown here is derived from an EMBL/GenBank/DDBJ whole genome shotgun (WGS) entry which is preliminary data.</text>
</comment>
<proteinExistence type="predicted"/>
<dbReference type="EMBL" id="QWDE01000001">
    <property type="protein sequence ID" value="RFZ84791.1"/>
    <property type="molecule type" value="Genomic_DNA"/>
</dbReference>
<dbReference type="AlphaFoldDB" id="A0A3E2NV49"/>
<evidence type="ECO:0000313" key="2">
    <source>
        <dbReference type="Proteomes" id="UP000260823"/>
    </source>
</evidence>
<keyword evidence="2" id="KW-1185">Reference proteome</keyword>
<dbReference type="RefSeq" id="WP_117381693.1">
    <property type="nucleotide sequence ID" value="NZ_QWDE01000001.1"/>
</dbReference>